<dbReference type="SMART" id="SM00155">
    <property type="entry name" value="PLDc"/>
    <property type="match status" value="2"/>
</dbReference>
<dbReference type="FunFam" id="3.30.465.10:FF:000056">
    <property type="entry name" value="Uncharacterized protein"/>
    <property type="match status" value="1"/>
</dbReference>
<keyword evidence="4" id="KW-0285">Flavoprotein</keyword>
<dbReference type="PROSITE" id="PS51387">
    <property type="entry name" value="FAD_PCMH"/>
    <property type="match status" value="1"/>
</dbReference>
<dbReference type="GO" id="GO:1903457">
    <property type="term" value="P:lactate catabolic process"/>
    <property type="evidence" value="ECO:0007669"/>
    <property type="project" value="TreeGrafter"/>
</dbReference>
<comment type="cofactor">
    <cofactor evidence="1">
        <name>FAD</name>
        <dbReference type="ChEBI" id="CHEBI:57692"/>
    </cofactor>
</comment>
<dbReference type="PROSITE" id="PS50035">
    <property type="entry name" value="PLD"/>
    <property type="match status" value="1"/>
</dbReference>
<protein>
    <recommendedName>
        <fullName evidence="9">D-lactate dehydrogenase (cytochrome)</fullName>
        <ecNumber evidence="9">1.1.2.4</ecNumber>
    </recommendedName>
</protein>
<dbReference type="PANTHER" id="PTHR11748:SF111">
    <property type="entry name" value="D-LACTATE DEHYDROGENASE, MITOCHONDRIAL-RELATED"/>
    <property type="match status" value="1"/>
</dbReference>
<evidence type="ECO:0000259" key="11">
    <source>
        <dbReference type="PROSITE" id="PS51387"/>
    </source>
</evidence>
<evidence type="ECO:0000256" key="9">
    <source>
        <dbReference type="ARBA" id="ARBA00038897"/>
    </source>
</evidence>
<evidence type="ECO:0000313" key="12">
    <source>
        <dbReference type="EMBL" id="KAG7367153.1"/>
    </source>
</evidence>
<sequence>MLRTRAGNMLWRASNVIQIRSRIRWQPWSNTPRILSTNTDRQDLILSSLEGRLSPSTDFSVNPYELERHGRGESYHPTRKPDIIISPSTVDDVSAILRFANKHLIPVIPFGAGTSVEGHICALEGGISLDMAKFQDILLPGEAKQTDSDNCGSDESSSAMLPDPIATVGAGVTRKTLNVALRHTGLQFVVDPGADATIGGMTATGASGTTAVRYGTMRENLLQVECVLPDGTIAKTGTKALKSSAGYDLLSLLCGSEGTLGVITSVTVKLHPIPEHVLAAVCVFDTLANAANTVVTLKFCEIPLVRCELLDATSVAAFNSMIANDDSNTIPEMEVKPTLFLEFQASSENSLQDQVRMTETITKDFGGSNFQFTSEEEDRKILWAARHNLYYASINLRKGATDAVLTDACVPLSKFAELIEATVRDVEEKGVVGPCFGHAGDGNFHCILPIAESDSEDYIAKVHEVNDNLIQRTLACGGTCTGEHGVGYGKIKYLEQQYGPGAVRMMEAIKKSLDPNGIMNPGKIVRYGTASSSTHLRSQRRTFSTDSNTHSQLARRCHLLDATRGHADHSFKEKEPLPAFPLELRHFGDHLLLSNRNFNTPGDFHKTLCNLIRNSQERILLASLYIGPAASPSTQQEEVKLLNVLSDAAKQKPDIPIKVVLDHNRALRSVPVANSDGTTSSVKAVAEAIKRNVYLLQVLPSPLDTLLPNPLNEVGGVFHIKVYIVDNHLLLSGANLSQEYFCDRQDRYLWIREGGNGLVDFYAHLVELLCKRSHIYNLEDPDQEIISSPEITKDKFLQELTQHFREASAFLAEEMLTKEGTVAVGIPTFFAPPSFFGDSELRFVSDKEATLSLLEEGAKHHDMLQLSSAYLNPTSDMMSVLKKFKKTQLLTAGRVSHGFRPKKKAGNKGKEWIPAVFDHLAQDVLQALSPSTKLFHWERENWTFHAKGIWLREGNEDGKPGGYPVAAAIVGSSNFGERSWVRDMESNLVLIFPPDRGGTSEKGSQAIAKAFGKDWDELMAWSVVIEDPKKTSPPLPWHINSLFPFIKSFF</sequence>
<evidence type="ECO:0000256" key="3">
    <source>
        <dbReference type="ARBA" id="ARBA00008000"/>
    </source>
</evidence>
<dbReference type="FunFam" id="1.10.45.10:FF:000001">
    <property type="entry name" value="D-lactate dehydrogenase mitochondrial"/>
    <property type="match status" value="1"/>
</dbReference>
<evidence type="ECO:0000256" key="2">
    <source>
        <dbReference type="ARBA" id="ARBA00004173"/>
    </source>
</evidence>
<keyword evidence="7" id="KW-0560">Oxidoreductase</keyword>
<dbReference type="EC" id="1.1.2.4" evidence="9"/>
<dbReference type="EMBL" id="JAGRRH010000007">
    <property type="protein sequence ID" value="KAG7367153.1"/>
    <property type="molecule type" value="Genomic_DNA"/>
</dbReference>
<comment type="subcellular location">
    <subcellularLocation>
        <location evidence="2">Mitochondrion</location>
    </subcellularLocation>
</comment>
<dbReference type="FunFam" id="3.30.70.2740:FF:000001">
    <property type="entry name" value="D-lactate dehydrogenase mitochondrial"/>
    <property type="match status" value="1"/>
</dbReference>
<evidence type="ECO:0000256" key="7">
    <source>
        <dbReference type="ARBA" id="ARBA00023002"/>
    </source>
</evidence>
<dbReference type="InterPro" id="IPR016166">
    <property type="entry name" value="FAD-bd_PCMH"/>
</dbReference>
<evidence type="ECO:0000256" key="4">
    <source>
        <dbReference type="ARBA" id="ARBA00022630"/>
    </source>
</evidence>
<comment type="similarity">
    <text evidence="3">Belongs to the FAD-binding oxidoreductase/transferase type 4 family.</text>
</comment>
<dbReference type="GO" id="GO:0005739">
    <property type="term" value="C:mitochondrion"/>
    <property type="evidence" value="ECO:0007669"/>
    <property type="project" value="UniProtKB-SubCell"/>
</dbReference>
<evidence type="ECO:0000259" key="10">
    <source>
        <dbReference type="PROSITE" id="PS50035"/>
    </source>
</evidence>
<evidence type="ECO:0000256" key="1">
    <source>
        <dbReference type="ARBA" id="ARBA00001974"/>
    </source>
</evidence>
<reference evidence="12" key="1">
    <citation type="journal article" date="2021" name="Sci. Rep.">
        <title>Diploid genomic architecture of Nitzschia inconspicua, an elite biomass production diatom.</title>
        <authorList>
            <person name="Oliver A."/>
            <person name="Podell S."/>
            <person name="Pinowska A."/>
            <person name="Traller J.C."/>
            <person name="Smith S.R."/>
            <person name="McClure R."/>
            <person name="Beliaev A."/>
            <person name="Bohutskyi P."/>
            <person name="Hill E.A."/>
            <person name="Rabines A."/>
            <person name="Zheng H."/>
            <person name="Allen L.Z."/>
            <person name="Kuo A."/>
            <person name="Grigoriev I.V."/>
            <person name="Allen A.E."/>
            <person name="Hazlebeck D."/>
            <person name="Allen E.E."/>
        </authorList>
    </citation>
    <scope>NUCLEOTIDE SEQUENCE</scope>
    <source>
        <strain evidence="12">Hildebrandi</strain>
    </source>
</reference>
<dbReference type="GO" id="GO:0008720">
    <property type="term" value="F:D-lactate dehydrogenase (NAD+) activity"/>
    <property type="evidence" value="ECO:0007669"/>
    <property type="project" value="TreeGrafter"/>
</dbReference>
<dbReference type="GO" id="GO:0071949">
    <property type="term" value="F:FAD binding"/>
    <property type="evidence" value="ECO:0007669"/>
    <property type="project" value="InterPro"/>
</dbReference>
<dbReference type="InterPro" id="IPR001736">
    <property type="entry name" value="PLipase_D/transphosphatidylase"/>
</dbReference>
<evidence type="ECO:0000256" key="5">
    <source>
        <dbReference type="ARBA" id="ARBA00022827"/>
    </source>
</evidence>
<dbReference type="AlphaFoldDB" id="A0A9K3Q138"/>
<evidence type="ECO:0000256" key="8">
    <source>
        <dbReference type="ARBA" id="ARBA00023128"/>
    </source>
</evidence>
<gene>
    <name evidence="12" type="ORF">IV203_029823</name>
</gene>
<dbReference type="InterPro" id="IPR006094">
    <property type="entry name" value="Oxid_FAD_bind_N"/>
</dbReference>
<evidence type="ECO:0000313" key="13">
    <source>
        <dbReference type="Proteomes" id="UP000693970"/>
    </source>
</evidence>
<accession>A0A9K3Q138</accession>
<feature type="domain" description="FAD-binding PCMH-type" evidence="11">
    <location>
        <begin position="77"/>
        <end position="273"/>
    </location>
</feature>
<keyword evidence="6" id="KW-0809">Transit peptide</keyword>
<dbReference type="InterPro" id="IPR004113">
    <property type="entry name" value="FAD-bd_oxidored_4_C"/>
</dbReference>
<name>A0A9K3Q138_9STRA</name>
<dbReference type="OrthoDB" id="5332616at2759"/>
<dbReference type="PANTHER" id="PTHR11748">
    <property type="entry name" value="D-LACTATE DEHYDROGENASE"/>
    <property type="match status" value="1"/>
</dbReference>
<dbReference type="Proteomes" id="UP000693970">
    <property type="component" value="Unassembled WGS sequence"/>
</dbReference>
<keyword evidence="8" id="KW-0496">Mitochondrion</keyword>
<dbReference type="Pfam" id="PF01565">
    <property type="entry name" value="FAD_binding_4"/>
    <property type="match status" value="1"/>
</dbReference>
<reference evidence="12" key="2">
    <citation type="submission" date="2021-04" db="EMBL/GenBank/DDBJ databases">
        <authorList>
            <person name="Podell S."/>
        </authorList>
    </citation>
    <scope>NUCLEOTIDE SEQUENCE</scope>
    <source>
        <strain evidence="12">Hildebrandi</strain>
    </source>
</reference>
<keyword evidence="5" id="KW-0274">FAD</keyword>
<dbReference type="Pfam" id="PF02913">
    <property type="entry name" value="FAD-oxidase_C"/>
    <property type="match status" value="1"/>
</dbReference>
<comment type="caution">
    <text evidence="12">The sequence shown here is derived from an EMBL/GenBank/DDBJ whole genome shotgun (WGS) entry which is preliminary data.</text>
</comment>
<organism evidence="12 13">
    <name type="scientific">Nitzschia inconspicua</name>
    <dbReference type="NCBI Taxonomy" id="303405"/>
    <lineage>
        <taxon>Eukaryota</taxon>
        <taxon>Sar</taxon>
        <taxon>Stramenopiles</taxon>
        <taxon>Ochrophyta</taxon>
        <taxon>Bacillariophyta</taxon>
        <taxon>Bacillariophyceae</taxon>
        <taxon>Bacillariophycidae</taxon>
        <taxon>Bacillariales</taxon>
        <taxon>Bacillariaceae</taxon>
        <taxon>Nitzschia</taxon>
    </lineage>
</organism>
<feature type="domain" description="PLD phosphodiesterase" evidence="10">
    <location>
        <begin position="714"/>
        <end position="740"/>
    </location>
</feature>
<keyword evidence="13" id="KW-1185">Reference proteome</keyword>
<dbReference type="GO" id="GO:0004458">
    <property type="term" value="F:D-lactate dehydrogenase (cytochrome) activity"/>
    <property type="evidence" value="ECO:0007669"/>
    <property type="project" value="UniProtKB-EC"/>
</dbReference>
<proteinExistence type="inferred from homology"/>
<evidence type="ECO:0000256" key="6">
    <source>
        <dbReference type="ARBA" id="ARBA00022946"/>
    </source>
</evidence>